<comment type="subcellular location">
    <subcellularLocation>
        <location evidence="1">Membrane</location>
        <topology evidence="1">Single-pass membrane protein</topology>
    </subcellularLocation>
</comment>
<feature type="compositionally biased region" description="Polar residues" evidence="6">
    <location>
        <begin position="537"/>
        <end position="547"/>
    </location>
</feature>
<evidence type="ECO:0000256" key="1">
    <source>
        <dbReference type="ARBA" id="ARBA00004167"/>
    </source>
</evidence>
<feature type="region of interest" description="Disordered" evidence="6">
    <location>
        <begin position="1103"/>
        <end position="1146"/>
    </location>
</feature>
<evidence type="ECO:0000256" key="4">
    <source>
        <dbReference type="ARBA" id="ARBA00022989"/>
    </source>
</evidence>
<evidence type="ECO:0000259" key="10">
    <source>
        <dbReference type="Pfam" id="PF20688"/>
    </source>
</evidence>
<organism evidence="13 14">
    <name type="scientific">Maylandia zebra</name>
    <name type="common">zebra mbuna</name>
    <dbReference type="NCBI Taxonomy" id="106582"/>
    <lineage>
        <taxon>Eukaryota</taxon>
        <taxon>Metazoa</taxon>
        <taxon>Chordata</taxon>
        <taxon>Craniata</taxon>
        <taxon>Vertebrata</taxon>
        <taxon>Euteleostomi</taxon>
        <taxon>Actinopterygii</taxon>
        <taxon>Neopterygii</taxon>
        <taxon>Teleostei</taxon>
        <taxon>Neoteleostei</taxon>
        <taxon>Acanthomorphata</taxon>
        <taxon>Ovalentaria</taxon>
        <taxon>Cichlomorphae</taxon>
        <taxon>Cichliformes</taxon>
        <taxon>Cichlidae</taxon>
        <taxon>African cichlids</taxon>
        <taxon>Pseudocrenilabrinae</taxon>
        <taxon>Haplochromini</taxon>
        <taxon>Maylandia</taxon>
        <taxon>Maylandia zebra complex</taxon>
    </lineage>
</organism>
<feature type="domain" description="GREB1 N-terminal" evidence="8">
    <location>
        <begin position="51"/>
        <end position="197"/>
    </location>
</feature>
<keyword evidence="5 7" id="KW-0472">Membrane</keyword>
<feature type="region of interest" description="Disordered" evidence="6">
    <location>
        <begin position="986"/>
        <end position="1074"/>
    </location>
</feature>
<dbReference type="InterPro" id="IPR028422">
    <property type="entry name" value="GREB1"/>
</dbReference>
<sequence>MGNSYAGQLRTTRFEEVLHNSIEASLRSDTIIPRPVFSQLYLETEQPLARDDEDGSESNSPPIPYQMKPPPEGCCTTDGFCQAGKDLRLSSLASDPLDVPPGFMLVGVKSPSLPENLLVCAVDRRFLPDERGRYALLGFSGNCMGCGEKGFRYFTEFSNHINLKLNTQPKKQKHLKYYLYRNSQGLLVRGAPICWRGNGKRFKSNYIPVECVKLNKLFLFLFIHLSGVHVNTGPPKKRHKGWSPESSTSSLPESTAKTPPSSLASSTLSVSSVATNVSFSLIPRYVYIFLYFICALLLMCAGHGPLPQLTGNVSDVLVSSLLQSCYLSSQTLPRVYQHYGPSPIQPLSTEMQILLTVYYLVQLGSDQVPLVEDLEQIFMRSWRESHLSEIRQYQQPQTTGTPGSPQPLTPSQLPWLAQLAASSYGEGVVVLGKDVGSLTQGLHLTFSRLMEGRLENTNYVVIIVTAPGQETQSCVVVTGKHQCRALAESMFSPSQGLKEIAHQLSTGVAQELIHYCNSLGQDGDIDSLLDNAILDSSEPSPLSSCQESAEERSNKSPIVTHSPKDSHVRPIQLAVARKLLSHVCAIADSSTQNLDLGSFDRVSFLILVPPSEVTFQQTILHLWSSGVLQELGSLDQACVSHREAERYVVKMDHSAQARIDSLIREAHSNSYTLYILVHDHAHWDISSATYSSSDSGLGLVDQLLNSRQVRDATNILILHVTSFPFALQTQCTRISPYNEIHWPSAFSNDVDLYHERTRYFGVSELLESTHSGNSLPLMRYDSSFESMAATLEERFPKLHSAVIRTTVLIQHYCVALMAVSGRFNRSHNLQKHTSVETMEIVQSLVNAAQQCPVHHGHMVLVRIPSLALAAWAHQRLSRVRKQLGLEENFEIILGNPKQALSIGQSFTDQIKKWLKIQDADWVPCTYLELEALPCILILSGAEPLGESLPRSLKYCDLRVISCSYLQRTTLEQELGLAAYLVKKESRPPQNLGSGSDLLESDAEKLSSTDNEEEEGQDNALDLNPAQSATSPNVEKVALDAPQSSSQSQTHLQPQCSSQSFPCPQTAPESQTQPYAPCYSQSQQISQLQSQTQIQLLSQTNSQPYLQMPPQQPLLSQMQIRSKSTSSGSSSPRASSPDPSCSWARGASRPPSVLLPRALYNVITASDSSGLPRCTSFLPHMSVAWASSFRPLLSKMMTCTEQSLYYRQWTVPRSYHMDSSNRTEGRSDNFHPRRLLLSGPPQVGKTGAYLHFLGILSRMLIRLMEVDIYDEEDINCNSQTEEVQYHPASAPWPNPEIARTMPFDYTIHDSKYDDISTIYCPGYKPNSEGNPVRQEDVYLRRRTARIKLSKYAAYNTYHHCEQCHQYLGFNSRYQMCESTLHAFTFTHLLLGEEIQLYFIIPKSKEQYFSFSQPGGQLESMRLPLTSDWSPDCIKSPIFTPTTGRHEHGLFNLYHAMDGASHLHILVVKEYEMAVYKKYWPNHIMLVLPTVFNGAGIGAAHFLIKELSYHNLELERSRRLEGGGPAGDVWPFIILADDSCVMWNTVDLECLISVLLSGPLEHAVSLKQVLQHMEACPDLSYYGLCGIRKWSSRNVLREPFSRGHLHDFFLLNVDRSQNVQYDQNRFTCHDVDFTLRLHSAGLLVCRFNNFSVMKKQIAIGGYRTFIIKTKMTDVPTSVSPSQYICAPDSKHLFLATPAQLLLEKYLQHNSHKLFPLSTKNYTHPVLSVDCYLNLGPEVTVCFVSSRPHSVNISTAGLLFSGLLLCFADSFVTPGFLKKFTFLKGATLCVISADRSSLRETVGRLELEEEWRFRLSDEFQTANAKEDRPLFFLTGKHI</sequence>
<feature type="domain" description="GREB1-like circularly permuted SF2 helicase" evidence="12">
    <location>
        <begin position="567"/>
        <end position="1270"/>
    </location>
</feature>
<dbReference type="InterPro" id="IPR049100">
    <property type="entry name" value="TAGT"/>
</dbReference>
<feature type="transmembrane region" description="Helical" evidence="7">
    <location>
        <begin position="285"/>
        <end position="306"/>
    </location>
</feature>
<feature type="compositionally biased region" description="Polar residues" evidence="6">
    <location>
        <begin position="1041"/>
        <end position="1073"/>
    </location>
</feature>
<evidence type="ECO:0000256" key="3">
    <source>
        <dbReference type="ARBA" id="ARBA00022692"/>
    </source>
</evidence>
<feature type="compositionally biased region" description="Low complexity" evidence="6">
    <location>
        <begin position="243"/>
        <end position="265"/>
    </location>
</feature>
<evidence type="ECO:0000259" key="11">
    <source>
        <dbReference type="Pfam" id="PF20691"/>
    </source>
</evidence>
<dbReference type="Pfam" id="PF20688">
    <property type="entry name" value="GREB1_2nd"/>
    <property type="match status" value="1"/>
</dbReference>
<evidence type="ECO:0000259" key="9">
    <source>
        <dbReference type="Pfam" id="PF20267"/>
    </source>
</evidence>
<dbReference type="InterPro" id="IPR048659">
    <property type="entry name" value="GREB1-like_2nd"/>
</dbReference>
<evidence type="ECO:0000259" key="12">
    <source>
        <dbReference type="Pfam" id="PF20692"/>
    </source>
</evidence>
<keyword evidence="4 7" id="KW-1133">Transmembrane helix</keyword>
<dbReference type="Ensembl" id="ENSMZET00005013813.1">
    <property type="protein sequence ID" value="ENSMZEP00005013359.1"/>
    <property type="gene ID" value="ENSMZEG00005009998.1"/>
</dbReference>
<keyword evidence="14" id="KW-1185">Reference proteome</keyword>
<reference evidence="13" key="3">
    <citation type="submission" date="2025-09" db="UniProtKB">
        <authorList>
            <consortium name="Ensembl"/>
        </authorList>
    </citation>
    <scope>IDENTIFICATION</scope>
</reference>
<dbReference type="InterPro" id="IPR046927">
    <property type="entry name" value="GREB1-like_C"/>
</dbReference>
<proteinExistence type="inferred from homology"/>
<dbReference type="PANTHER" id="PTHR15720">
    <property type="entry name" value="GREB1-RELATED"/>
    <property type="match status" value="1"/>
</dbReference>
<name>A0A3P9BTZ5_9CICH</name>
<protein>
    <submittedName>
        <fullName evidence="13">Growth regulating estrogen receptor binding 1</fullName>
    </submittedName>
</protein>
<feature type="compositionally biased region" description="Low complexity" evidence="6">
    <location>
        <begin position="1103"/>
        <end position="1141"/>
    </location>
</feature>
<feature type="region of interest" description="Disordered" evidence="6">
    <location>
        <begin position="47"/>
        <end position="68"/>
    </location>
</feature>
<feature type="domain" description="GREB1-like C-terminal" evidence="9">
    <location>
        <begin position="1672"/>
        <end position="1835"/>
    </location>
</feature>
<evidence type="ECO:0000256" key="5">
    <source>
        <dbReference type="ARBA" id="ARBA00023136"/>
    </source>
</evidence>
<dbReference type="Pfam" id="PF20692">
    <property type="entry name" value="cpSF2-GREB1"/>
    <property type="match status" value="1"/>
</dbReference>
<dbReference type="Pfam" id="PF15782">
    <property type="entry name" value="GREB1_N"/>
    <property type="match status" value="1"/>
</dbReference>
<evidence type="ECO:0000256" key="7">
    <source>
        <dbReference type="SAM" id="Phobius"/>
    </source>
</evidence>
<evidence type="ECO:0000313" key="13">
    <source>
        <dbReference type="Ensembl" id="ENSMZEP00005013359.1"/>
    </source>
</evidence>
<evidence type="ECO:0000259" key="8">
    <source>
        <dbReference type="Pfam" id="PF15782"/>
    </source>
</evidence>
<evidence type="ECO:0000313" key="14">
    <source>
        <dbReference type="Proteomes" id="UP000265160"/>
    </source>
</evidence>
<feature type="domain" description="TET-Associated Glycosyltransferase" evidence="11">
    <location>
        <begin position="1435"/>
        <end position="1656"/>
    </location>
</feature>
<dbReference type="InterPro" id="IPR046926">
    <property type="entry name" value="GREB1_N"/>
</dbReference>
<reference evidence="13 14" key="1">
    <citation type="journal article" date="2014" name="Nature">
        <title>The genomic substrate for adaptive radiation in African cichlid fish.</title>
        <authorList>
            <person name="Brawand D."/>
            <person name="Wagner C.E."/>
            <person name="Li Y.I."/>
            <person name="Malinsky M."/>
            <person name="Keller I."/>
            <person name="Fan S."/>
            <person name="Simakov O."/>
            <person name="Ng A.Y."/>
            <person name="Lim Z.W."/>
            <person name="Bezault E."/>
            <person name="Turner-Maier J."/>
            <person name="Johnson J."/>
            <person name="Alcazar R."/>
            <person name="Noh H.J."/>
            <person name="Russell P."/>
            <person name="Aken B."/>
            <person name="Alfoldi J."/>
            <person name="Amemiya C."/>
            <person name="Azzouzi N."/>
            <person name="Baroiller J.F."/>
            <person name="Barloy-Hubler F."/>
            <person name="Berlin A."/>
            <person name="Bloomquist R."/>
            <person name="Carleton K.L."/>
            <person name="Conte M.A."/>
            <person name="D'Cotta H."/>
            <person name="Eshel O."/>
            <person name="Gaffney L."/>
            <person name="Galibert F."/>
            <person name="Gante H.F."/>
            <person name="Gnerre S."/>
            <person name="Greuter L."/>
            <person name="Guyon R."/>
            <person name="Haddad N.S."/>
            <person name="Haerty W."/>
            <person name="Harris R.M."/>
            <person name="Hofmann H.A."/>
            <person name="Hourlier T."/>
            <person name="Hulata G."/>
            <person name="Jaffe D.B."/>
            <person name="Lara M."/>
            <person name="Lee A.P."/>
            <person name="MacCallum I."/>
            <person name="Mwaiko S."/>
            <person name="Nikaido M."/>
            <person name="Nishihara H."/>
            <person name="Ozouf-Costaz C."/>
            <person name="Penman D.J."/>
            <person name="Przybylski D."/>
            <person name="Rakotomanga M."/>
            <person name="Renn S.C.P."/>
            <person name="Ribeiro F.J."/>
            <person name="Ron M."/>
            <person name="Salzburger W."/>
            <person name="Sanchez-Pulido L."/>
            <person name="Santos M.E."/>
            <person name="Searle S."/>
            <person name="Sharpe T."/>
            <person name="Swofford R."/>
            <person name="Tan F.J."/>
            <person name="Williams L."/>
            <person name="Young S."/>
            <person name="Yin S."/>
            <person name="Okada N."/>
            <person name="Kocher T.D."/>
            <person name="Miska E.A."/>
            <person name="Lander E.S."/>
            <person name="Venkatesh B."/>
            <person name="Fernald R.D."/>
            <person name="Meyer A."/>
            <person name="Ponting C.P."/>
            <person name="Streelman J.T."/>
            <person name="Lindblad-Toh K."/>
            <person name="Seehausen O."/>
            <person name="Di Palma F."/>
        </authorList>
    </citation>
    <scope>NUCLEOTIDE SEQUENCE</scope>
</reference>
<dbReference type="Pfam" id="PF20691">
    <property type="entry name" value="TAGT"/>
    <property type="match status" value="1"/>
</dbReference>
<dbReference type="Pfam" id="PF20267">
    <property type="entry name" value="GREB1_C"/>
    <property type="match status" value="1"/>
</dbReference>
<evidence type="ECO:0000256" key="6">
    <source>
        <dbReference type="SAM" id="MobiDB-lite"/>
    </source>
</evidence>
<reference evidence="13" key="2">
    <citation type="submission" date="2025-08" db="UniProtKB">
        <authorList>
            <consortium name="Ensembl"/>
        </authorList>
    </citation>
    <scope>IDENTIFICATION</scope>
</reference>
<dbReference type="PANTHER" id="PTHR15720:SF13">
    <property type="entry name" value="PROTEIN GREB1"/>
    <property type="match status" value="1"/>
</dbReference>
<evidence type="ECO:0000256" key="2">
    <source>
        <dbReference type="ARBA" id="ARBA00009148"/>
    </source>
</evidence>
<feature type="region of interest" description="Disordered" evidence="6">
    <location>
        <begin position="537"/>
        <end position="564"/>
    </location>
</feature>
<comment type="similarity">
    <text evidence="2">Belongs to the GREB1 family.</text>
</comment>
<feature type="region of interest" description="Disordered" evidence="6">
    <location>
        <begin position="233"/>
        <end position="265"/>
    </location>
</feature>
<dbReference type="Proteomes" id="UP000265160">
    <property type="component" value="LG1"/>
</dbReference>
<keyword evidence="3 7" id="KW-0812">Transmembrane</keyword>
<dbReference type="GO" id="GO:0016020">
    <property type="term" value="C:membrane"/>
    <property type="evidence" value="ECO:0007669"/>
    <property type="project" value="UniProtKB-SubCell"/>
</dbReference>
<dbReference type="GeneTree" id="ENSGT00390000008041"/>
<feature type="domain" description="GREB1-like second" evidence="10">
    <location>
        <begin position="228"/>
        <end position="517"/>
    </location>
</feature>
<accession>A0A3P9BTZ5</accession>
<dbReference type="InterPro" id="IPR048657">
    <property type="entry name" value="GREB1-like_cpSF2"/>
</dbReference>